<gene>
    <name evidence="6" type="ORF">LCGC14_0184310</name>
</gene>
<evidence type="ECO:0000256" key="1">
    <source>
        <dbReference type="ARBA" id="ARBA00004141"/>
    </source>
</evidence>
<comment type="subcellular location">
    <subcellularLocation>
        <location evidence="1">Membrane</location>
        <topology evidence="1">Multi-pass membrane protein</topology>
    </subcellularLocation>
</comment>
<dbReference type="AlphaFoldDB" id="A0A0F9UT38"/>
<accession>A0A0F9UT38</accession>
<dbReference type="GO" id="GO:0016020">
    <property type="term" value="C:membrane"/>
    <property type="evidence" value="ECO:0007669"/>
    <property type="project" value="UniProtKB-SubCell"/>
</dbReference>
<organism evidence="6">
    <name type="scientific">marine sediment metagenome</name>
    <dbReference type="NCBI Taxonomy" id="412755"/>
    <lineage>
        <taxon>unclassified sequences</taxon>
        <taxon>metagenomes</taxon>
        <taxon>ecological metagenomes</taxon>
    </lineage>
</organism>
<proteinExistence type="predicted"/>
<keyword evidence="3 5" id="KW-1133">Transmembrane helix</keyword>
<reference evidence="6" key="1">
    <citation type="journal article" date="2015" name="Nature">
        <title>Complex archaea that bridge the gap between prokaryotes and eukaryotes.</title>
        <authorList>
            <person name="Spang A."/>
            <person name="Saw J.H."/>
            <person name="Jorgensen S.L."/>
            <person name="Zaremba-Niedzwiedzka K."/>
            <person name="Martijn J."/>
            <person name="Lind A.E."/>
            <person name="van Eijk R."/>
            <person name="Schleper C."/>
            <person name="Guy L."/>
            <person name="Ettema T.J."/>
        </authorList>
    </citation>
    <scope>NUCLEOTIDE SEQUENCE</scope>
</reference>
<evidence type="ECO:0008006" key="7">
    <source>
        <dbReference type="Google" id="ProtNLM"/>
    </source>
</evidence>
<feature type="transmembrane region" description="Helical" evidence="5">
    <location>
        <begin position="20"/>
        <end position="39"/>
    </location>
</feature>
<keyword evidence="4 5" id="KW-0472">Membrane</keyword>
<evidence type="ECO:0000256" key="5">
    <source>
        <dbReference type="SAM" id="Phobius"/>
    </source>
</evidence>
<dbReference type="EMBL" id="LAZR01000075">
    <property type="protein sequence ID" value="KKN94854.1"/>
    <property type="molecule type" value="Genomic_DNA"/>
</dbReference>
<feature type="transmembrane region" description="Helical" evidence="5">
    <location>
        <begin position="91"/>
        <end position="116"/>
    </location>
</feature>
<keyword evidence="2 5" id="KW-0812">Transmembrane</keyword>
<evidence type="ECO:0000256" key="4">
    <source>
        <dbReference type="ARBA" id="ARBA00023136"/>
    </source>
</evidence>
<protein>
    <recommendedName>
        <fullName evidence="7">DoxX family protein</fullName>
    </recommendedName>
</protein>
<evidence type="ECO:0000256" key="3">
    <source>
        <dbReference type="ARBA" id="ARBA00022989"/>
    </source>
</evidence>
<dbReference type="InterPro" id="IPR032808">
    <property type="entry name" value="DoxX"/>
</dbReference>
<evidence type="ECO:0000256" key="2">
    <source>
        <dbReference type="ARBA" id="ARBA00022692"/>
    </source>
</evidence>
<feature type="transmembrane region" description="Helical" evidence="5">
    <location>
        <begin position="148"/>
        <end position="167"/>
    </location>
</feature>
<comment type="caution">
    <text evidence="6">The sequence shown here is derived from an EMBL/GenBank/DDBJ whole genome shotgun (WGS) entry which is preliminary data.</text>
</comment>
<evidence type="ECO:0000313" key="6">
    <source>
        <dbReference type="EMBL" id="KKN94854.1"/>
    </source>
</evidence>
<name>A0A0F9UT38_9ZZZZ</name>
<sequence length="176" mass="19284">MLKTLTLYDRATHWISAQDWLLPTLARFLFAAVLMQYFFASGLTKLDGLVTLSTGAYVQIFPRAFEAAGYDATALSPLHGLVAYAGTLAEFVLPALIVAGLFTRFAALGMIGFVVLQSLTDLYGHGQWSALGQWFDRLPDGTILDQRGLWVLLLVVLVVRGGGPVALDRILLARRR</sequence>
<dbReference type="Pfam" id="PF07681">
    <property type="entry name" value="DoxX"/>
    <property type="match status" value="1"/>
</dbReference>